<evidence type="ECO:0000256" key="9">
    <source>
        <dbReference type="ARBA" id="ARBA00022989"/>
    </source>
</evidence>
<keyword evidence="8" id="KW-0862">Zinc</keyword>
<organism evidence="25 26">
    <name type="scientific">Conger conger</name>
    <name type="common">Conger eel</name>
    <name type="synonym">Muraena conger</name>
    <dbReference type="NCBI Taxonomy" id="82655"/>
    <lineage>
        <taxon>Eukaryota</taxon>
        <taxon>Metazoa</taxon>
        <taxon>Chordata</taxon>
        <taxon>Craniata</taxon>
        <taxon>Vertebrata</taxon>
        <taxon>Euteleostomi</taxon>
        <taxon>Actinopterygii</taxon>
        <taxon>Neopterygii</taxon>
        <taxon>Teleostei</taxon>
        <taxon>Anguilliformes</taxon>
        <taxon>Congridae</taxon>
        <taxon>Conger</taxon>
    </lineage>
</organism>
<evidence type="ECO:0000259" key="23">
    <source>
        <dbReference type="PROSITE" id="PS00497"/>
    </source>
</evidence>
<comment type="catalytic activity">
    <reaction evidence="20">
        <text>2 5,6-dihydroxyindole-2-carboxylate + O2 = 2 indole-5,6-quinone-2-carboxylate + 2 H2O</text>
        <dbReference type="Rhea" id="RHEA:68388"/>
        <dbReference type="ChEBI" id="CHEBI:15377"/>
        <dbReference type="ChEBI" id="CHEBI:15379"/>
        <dbReference type="ChEBI" id="CHEBI:16875"/>
        <dbReference type="ChEBI" id="CHEBI:177869"/>
    </reaction>
    <physiologicalReaction direction="left-to-right" evidence="20">
        <dbReference type="Rhea" id="RHEA:68389"/>
    </physiologicalReaction>
</comment>
<keyword evidence="13" id="KW-0470">Melanin biosynthesis</keyword>
<dbReference type="Gene3D" id="1.10.1280.10">
    <property type="entry name" value="Di-copper center containing domain from catechol oxidase"/>
    <property type="match status" value="1"/>
</dbReference>
<proteinExistence type="inferred from homology"/>
<dbReference type="PANTHER" id="PTHR11474">
    <property type="entry name" value="TYROSINASE FAMILY MEMBER"/>
    <property type="match status" value="1"/>
</dbReference>
<dbReference type="GO" id="GO:0032438">
    <property type="term" value="P:melanosome organization"/>
    <property type="evidence" value="ECO:0007669"/>
    <property type="project" value="TreeGrafter"/>
</dbReference>
<name>A0A9Q1HX87_CONCO</name>
<dbReference type="GO" id="GO:0030318">
    <property type="term" value="P:melanocyte differentiation"/>
    <property type="evidence" value="ECO:0007669"/>
    <property type="project" value="TreeGrafter"/>
</dbReference>
<feature type="region of interest" description="Disordered" evidence="21">
    <location>
        <begin position="139"/>
        <end position="163"/>
    </location>
</feature>
<evidence type="ECO:0000256" key="14">
    <source>
        <dbReference type="ARBA" id="ARBA00023136"/>
    </source>
</evidence>
<evidence type="ECO:0000256" key="13">
    <source>
        <dbReference type="ARBA" id="ARBA00023101"/>
    </source>
</evidence>
<evidence type="ECO:0000256" key="3">
    <source>
        <dbReference type="ARBA" id="ARBA00004573"/>
    </source>
</evidence>
<keyword evidence="15" id="KW-1015">Disulfide bond</keyword>
<dbReference type="GO" id="GO:0042438">
    <property type="term" value="P:melanin biosynthetic process"/>
    <property type="evidence" value="ECO:0007669"/>
    <property type="project" value="UniProtKB-KW"/>
</dbReference>
<feature type="region of interest" description="Disordered" evidence="21">
    <location>
        <begin position="653"/>
        <end position="674"/>
    </location>
</feature>
<dbReference type="PANTHER" id="PTHR11474:SF3">
    <property type="entry name" value="5,6-DIHYDROXYINDOLE-2-CARBOXYLIC ACID OXIDASE"/>
    <property type="match status" value="1"/>
</dbReference>
<sequence>MMLGEPVLTAPHAGASTEDPDAGTEAPHPTEPQQKGHTYVPLMSQASEVIDGPERNGRAEINATEDQPLNTDATEHVQTVRNAGLDQTGNDKRESAESEPAVADLGSWRIGAISVVATLSLGVVIAIYCLKFRKKTRRPEVPVKEDSEAGETVHGESNQNTVTAGDAQLIQLVPEARLTQEMFARSAGEAIKSSRGEQGVLQVVTADARPHGPQYPHDGRDDRERWPLRFFNRTCQCNGNFSGYNCGRCRHGFTGANCDQAVSVVRRNVMLLSPEEKRAFVNALDRAKRTVHPDLVIATRRYEEVFGPDGNTMQFENITIYNYFVWTHYYSVSKTYLGPGQPSFGGVDFSHEGPGFVTWHRFHLLQLEKDMQDMLQDATFALPYWDFAIGGSTCDICTDDLLGARSSFELSSISSNSVFSQWRVICESVEDYDTLGTICNSSETSPIRRNPAGNVARPMVQRLPEPQDVAACLELLAFDTPPYYSTSSHSFRNSVEGYSAPQGDYDPVIRSLHNLAHLFLNGTGGQTHLSPNDPVFVLLHTFTDAIFEEWLRRHSPDATVYPLENAPIGHNRQYNMVPFWPPVTNADMFVTAPENLGYSYEAQWPAPPYTMTEIITLTVVAALLTVAVVFAASTCAVRTRSYSKMEGQQPLLGEQYQRYTDDPDRLPEKTQSVV</sequence>
<comment type="similarity">
    <text evidence="4">Belongs to the tyrosinase family.</text>
</comment>
<feature type="compositionally biased region" description="Basic and acidic residues" evidence="21">
    <location>
        <begin position="659"/>
        <end position="668"/>
    </location>
</feature>
<dbReference type="OrthoDB" id="6132182at2759"/>
<gene>
    <name evidence="25" type="ORF">COCON_G00123600</name>
</gene>
<dbReference type="PRINTS" id="PR00092">
    <property type="entry name" value="TYROSINASE"/>
</dbReference>
<evidence type="ECO:0000256" key="17">
    <source>
        <dbReference type="ARBA" id="ARBA00037907"/>
    </source>
</evidence>
<evidence type="ECO:0000256" key="16">
    <source>
        <dbReference type="ARBA" id="ARBA00023180"/>
    </source>
</evidence>
<dbReference type="InterPro" id="IPR050316">
    <property type="entry name" value="Tyrosinase/Hemocyanin"/>
</dbReference>
<evidence type="ECO:0000256" key="5">
    <source>
        <dbReference type="ARBA" id="ARBA00022692"/>
    </source>
</evidence>
<keyword evidence="11" id="KW-0186">Copper</keyword>
<evidence type="ECO:0000256" key="20">
    <source>
        <dbReference type="ARBA" id="ARBA00047408"/>
    </source>
</evidence>
<evidence type="ECO:0000256" key="22">
    <source>
        <dbReference type="SAM" id="Phobius"/>
    </source>
</evidence>
<dbReference type="PROSITE" id="PS00498">
    <property type="entry name" value="TYROSINASE_2"/>
    <property type="match status" value="1"/>
</dbReference>
<feature type="domain" description="Tyrosinase copper-binding" evidence="23">
    <location>
        <begin position="351"/>
        <end position="368"/>
    </location>
</feature>
<keyword evidence="26" id="KW-1185">Reference proteome</keyword>
<evidence type="ECO:0000256" key="1">
    <source>
        <dbReference type="ARBA" id="ARBA00001947"/>
    </source>
</evidence>
<keyword evidence="12" id="KW-0503">Monooxygenase</keyword>
<accession>A0A9Q1HX87</accession>
<evidence type="ECO:0000313" key="25">
    <source>
        <dbReference type="EMBL" id="KAJ8269753.1"/>
    </source>
</evidence>
<dbReference type="GO" id="GO:0004497">
    <property type="term" value="F:monooxygenase activity"/>
    <property type="evidence" value="ECO:0007669"/>
    <property type="project" value="UniProtKB-KW"/>
</dbReference>
<dbReference type="GO" id="GO:0048023">
    <property type="term" value="P:positive regulation of melanin biosynthetic process"/>
    <property type="evidence" value="ECO:0007669"/>
    <property type="project" value="UniProtKB-ARBA"/>
</dbReference>
<comment type="cofactor">
    <cofactor evidence="2">
        <name>Cu(2+)</name>
        <dbReference type="ChEBI" id="CHEBI:29036"/>
    </cofactor>
</comment>
<evidence type="ECO:0000256" key="2">
    <source>
        <dbReference type="ARBA" id="ARBA00001973"/>
    </source>
</evidence>
<evidence type="ECO:0000256" key="11">
    <source>
        <dbReference type="ARBA" id="ARBA00023008"/>
    </source>
</evidence>
<evidence type="ECO:0000256" key="12">
    <source>
        <dbReference type="ARBA" id="ARBA00023033"/>
    </source>
</evidence>
<dbReference type="InterPro" id="IPR008922">
    <property type="entry name" value="Di-copper_centre_dom_sf"/>
</dbReference>
<dbReference type="EMBL" id="JAFJMO010000008">
    <property type="protein sequence ID" value="KAJ8269753.1"/>
    <property type="molecule type" value="Genomic_DNA"/>
</dbReference>
<comment type="caution">
    <text evidence="25">The sequence shown here is derived from an EMBL/GenBank/DDBJ whole genome shotgun (WGS) entry which is preliminary data.</text>
</comment>
<evidence type="ECO:0000256" key="21">
    <source>
        <dbReference type="SAM" id="MobiDB-lite"/>
    </source>
</evidence>
<dbReference type="GO" id="GO:0046872">
    <property type="term" value="F:metal ion binding"/>
    <property type="evidence" value="ECO:0007669"/>
    <property type="project" value="UniProtKB-KW"/>
</dbReference>
<dbReference type="CDD" id="cd00055">
    <property type="entry name" value="EGF_Lam"/>
    <property type="match status" value="1"/>
</dbReference>
<feature type="region of interest" description="Disordered" evidence="21">
    <location>
        <begin position="1"/>
        <end position="74"/>
    </location>
</feature>
<evidence type="ECO:0000256" key="8">
    <source>
        <dbReference type="ARBA" id="ARBA00022833"/>
    </source>
</evidence>
<evidence type="ECO:0000256" key="15">
    <source>
        <dbReference type="ARBA" id="ARBA00023157"/>
    </source>
</evidence>
<comment type="subcellular location">
    <subcellularLocation>
        <location evidence="3">Melanosome membrane</location>
        <topology evidence="3">Single-pass type I membrane protein</topology>
    </subcellularLocation>
</comment>
<dbReference type="GO" id="GO:0033162">
    <property type="term" value="C:melanosome membrane"/>
    <property type="evidence" value="ECO:0007669"/>
    <property type="project" value="UniProtKB-SubCell"/>
</dbReference>
<keyword evidence="14 22" id="KW-0472">Membrane</keyword>
<protein>
    <recommendedName>
        <fullName evidence="18">5,6-dihydroxyindole-2-carboxylic acid oxidase</fullName>
    </recommendedName>
    <alternativeName>
        <fullName evidence="19">Tyrosinase-related protein 1</fullName>
    </alternativeName>
</protein>
<evidence type="ECO:0000256" key="19">
    <source>
        <dbReference type="ARBA" id="ARBA00041445"/>
    </source>
</evidence>
<feature type="compositionally biased region" description="Polar residues" evidence="21">
    <location>
        <begin position="64"/>
        <end position="74"/>
    </location>
</feature>
<keyword evidence="7" id="KW-0732">Signal</keyword>
<comment type="cofactor">
    <cofactor evidence="1">
        <name>Zn(2+)</name>
        <dbReference type="ChEBI" id="CHEBI:29105"/>
    </cofactor>
</comment>
<evidence type="ECO:0000256" key="7">
    <source>
        <dbReference type="ARBA" id="ARBA00022729"/>
    </source>
</evidence>
<keyword evidence="10" id="KW-0560">Oxidoreductase</keyword>
<evidence type="ECO:0000256" key="4">
    <source>
        <dbReference type="ARBA" id="ARBA00009928"/>
    </source>
</evidence>
<feature type="transmembrane region" description="Helical" evidence="22">
    <location>
        <begin position="614"/>
        <end position="633"/>
    </location>
</feature>
<dbReference type="InterPro" id="IPR002227">
    <property type="entry name" value="Tyrosinase_Cu-bd"/>
</dbReference>
<keyword evidence="5 22" id="KW-0812">Transmembrane</keyword>
<dbReference type="SUPFAM" id="SSF48056">
    <property type="entry name" value="Di-copper centre-containing domain"/>
    <property type="match status" value="1"/>
</dbReference>
<feature type="compositionally biased region" description="Basic and acidic residues" evidence="21">
    <location>
        <begin position="139"/>
        <end position="154"/>
    </location>
</feature>
<dbReference type="Proteomes" id="UP001152803">
    <property type="component" value="Unassembled WGS sequence"/>
</dbReference>
<evidence type="ECO:0000256" key="6">
    <source>
        <dbReference type="ARBA" id="ARBA00022723"/>
    </source>
</evidence>
<reference evidence="25" key="1">
    <citation type="journal article" date="2023" name="Science">
        <title>Genome structures resolve the early diversification of teleost fishes.</title>
        <authorList>
            <person name="Parey E."/>
            <person name="Louis A."/>
            <person name="Montfort J."/>
            <person name="Bouchez O."/>
            <person name="Roques C."/>
            <person name="Iampietro C."/>
            <person name="Lluch J."/>
            <person name="Castinel A."/>
            <person name="Donnadieu C."/>
            <person name="Desvignes T."/>
            <person name="Floi Bucao C."/>
            <person name="Jouanno E."/>
            <person name="Wen M."/>
            <person name="Mejri S."/>
            <person name="Dirks R."/>
            <person name="Jansen H."/>
            <person name="Henkel C."/>
            <person name="Chen W.J."/>
            <person name="Zahm M."/>
            <person name="Cabau C."/>
            <person name="Klopp C."/>
            <person name="Thompson A.W."/>
            <person name="Robinson-Rechavi M."/>
            <person name="Braasch I."/>
            <person name="Lecointre G."/>
            <person name="Bobe J."/>
            <person name="Postlethwait J.H."/>
            <person name="Berthelot C."/>
            <person name="Roest Crollius H."/>
            <person name="Guiguen Y."/>
        </authorList>
    </citation>
    <scope>NUCLEOTIDE SEQUENCE</scope>
    <source>
        <strain evidence="25">Concon-B</strain>
    </source>
</reference>
<dbReference type="PROSITE" id="PS00497">
    <property type="entry name" value="TYROSINASE_1"/>
    <property type="match status" value="1"/>
</dbReference>
<feature type="domain" description="Tyrosinase copper-binding" evidence="24">
    <location>
        <begin position="533"/>
        <end position="544"/>
    </location>
</feature>
<evidence type="ECO:0000256" key="10">
    <source>
        <dbReference type="ARBA" id="ARBA00023002"/>
    </source>
</evidence>
<keyword evidence="16" id="KW-0325">Glycoprotein</keyword>
<evidence type="ECO:0000313" key="26">
    <source>
        <dbReference type="Proteomes" id="UP001152803"/>
    </source>
</evidence>
<evidence type="ECO:0000259" key="24">
    <source>
        <dbReference type="PROSITE" id="PS00498"/>
    </source>
</evidence>
<dbReference type="FunFam" id="1.10.1280.10:FF:000001">
    <property type="entry name" value="5,6-dihydroxyindole-2-carboxylic acid oxidase"/>
    <property type="match status" value="1"/>
</dbReference>
<keyword evidence="6" id="KW-0479">Metal-binding</keyword>
<dbReference type="InterPro" id="IPR002049">
    <property type="entry name" value="LE_dom"/>
</dbReference>
<dbReference type="Pfam" id="PF00264">
    <property type="entry name" value="Tyrosinase"/>
    <property type="match status" value="1"/>
</dbReference>
<dbReference type="AlphaFoldDB" id="A0A9Q1HX87"/>
<keyword evidence="9 22" id="KW-1133">Transmembrane helix</keyword>
<evidence type="ECO:0000256" key="18">
    <source>
        <dbReference type="ARBA" id="ARBA00040647"/>
    </source>
</evidence>
<comment type="pathway">
    <text evidence="17">Pigment biosynthesis; melanin biosynthesis.</text>
</comment>